<feature type="non-terminal residue" evidence="1">
    <location>
        <position position="1"/>
    </location>
</feature>
<organism evidence="1 2">
    <name type="scientific">Sorangium cellulosum</name>
    <name type="common">Polyangium cellulosum</name>
    <dbReference type="NCBI Taxonomy" id="56"/>
    <lineage>
        <taxon>Bacteria</taxon>
        <taxon>Pseudomonadati</taxon>
        <taxon>Myxococcota</taxon>
        <taxon>Polyangia</taxon>
        <taxon>Polyangiales</taxon>
        <taxon>Polyangiaceae</taxon>
        <taxon>Sorangium</taxon>
    </lineage>
</organism>
<dbReference type="EMBL" id="JELY01001582">
    <property type="protein sequence ID" value="KYF55277.1"/>
    <property type="molecule type" value="Genomic_DNA"/>
</dbReference>
<accession>A0A150PHW4</accession>
<evidence type="ECO:0000313" key="2">
    <source>
        <dbReference type="Proteomes" id="UP000075420"/>
    </source>
</evidence>
<reference evidence="1 2" key="1">
    <citation type="submission" date="2014-02" db="EMBL/GenBank/DDBJ databases">
        <title>The small core and large imbalanced accessory genome model reveals a collaborative survival strategy of Sorangium cellulosum strains in nature.</title>
        <authorList>
            <person name="Han K."/>
            <person name="Peng R."/>
            <person name="Blom J."/>
            <person name="Li Y.-Z."/>
        </authorList>
    </citation>
    <scope>NUCLEOTIDE SEQUENCE [LARGE SCALE GENOMIC DNA]</scope>
    <source>
        <strain evidence="1 2">So0157-25</strain>
    </source>
</reference>
<gene>
    <name evidence="1" type="ORF">BE08_43410</name>
</gene>
<protein>
    <submittedName>
        <fullName evidence="1">Uncharacterized protein</fullName>
    </submittedName>
</protein>
<evidence type="ECO:0000313" key="1">
    <source>
        <dbReference type="EMBL" id="KYF55277.1"/>
    </source>
</evidence>
<dbReference type="Proteomes" id="UP000075420">
    <property type="component" value="Unassembled WGS sequence"/>
</dbReference>
<name>A0A150PHW4_SORCE</name>
<sequence>AEVAEESERVDTLIAIDDQNGELLRDDEDRVLMVTWTSYAGYDDLVGQETTLAVEVWGTAAPQLQAFCRASGLEGTALSLRLEQRLGLPPDNGKDRIVQLWVPAESMFRPSPDLEIDDSVAELDFPADTPQEHVDWVDALKATSYGENGYPWTRLGYTYDWNPEGTEVGESEFVIRKGTTVVVESVTSQEEYCRPAP</sequence>
<dbReference type="AlphaFoldDB" id="A0A150PHW4"/>
<comment type="caution">
    <text evidence="1">The sequence shown here is derived from an EMBL/GenBank/DDBJ whole genome shotgun (WGS) entry which is preliminary data.</text>
</comment>
<proteinExistence type="predicted"/>